<evidence type="ECO:0000256" key="5">
    <source>
        <dbReference type="ARBA" id="ARBA00023077"/>
    </source>
</evidence>
<comment type="subcellular location">
    <subcellularLocation>
        <location evidence="1 8">Cell outer membrane</location>
        <topology evidence="1 8">Multi-pass membrane protein</topology>
    </subcellularLocation>
</comment>
<evidence type="ECO:0000256" key="3">
    <source>
        <dbReference type="ARBA" id="ARBA00022452"/>
    </source>
</evidence>
<dbReference type="InterPro" id="IPR037066">
    <property type="entry name" value="Plug_dom_sf"/>
</dbReference>
<dbReference type="NCBIfam" id="TIGR04057">
    <property type="entry name" value="SusC_RagA_signa"/>
    <property type="match status" value="1"/>
</dbReference>
<keyword evidence="5 9" id="KW-0798">TonB box</keyword>
<dbReference type="InterPro" id="IPR012910">
    <property type="entry name" value="Plug_dom"/>
</dbReference>
<dbReference type="EMBL" id="SNZV01000007">
    <property type="protein sequence ID" value="TDS11822.1"/>
    <property type="molecule type" value="Genomic_DNA"/>
</dbReference>
<evidence type="ECO:0000259" key="11">
    <source>
        <dbReference type="Pfam" id="PF00593"/>
    </source>
</evidence>
<dbReference type="FunFam" id="2.170.130.10:FF:000008">
    <property type="entry name" value="SusC/RagA family TonB-linked outer membrane protein"/>
    <property type="match status" value="1"/>
</dbReference>
<dbReference type="Pfam" id="PF07715">
    <property type="entry name" value="Plug"/>
    <property type="match status" value="1"/>
</dbReference>
<feature type="chain" id="PRO_5020496894" evidence="10">
    <location>
        <begin position="21"/>
        <end position="1052"/>
    </location>
</feature>
<evidence type="ECO:0000256" key="1">
    <source>
        <dbReference type="ARBA" id="ARBA00004571"/>
    </source>
</evidence>
<dbReference type="Pfam" id="PF13715">
    <property type="entry name" value="CarbopepD_reg_2"/>
    <property type="match status" value="1"/>
</dbReference>
<dbReference type="Gene3D" id="2.60.40.1120">
    <property type="entry name" value="Carboxypeptidase-like, regulatory domain"/>
    <property type="match status" value="1"/>
</dbReference>
<dbReference type="InterPro" id="IPR023997">
    <property type="entry name" value="TonB-dep_OMP_SusC/RagA_CS"/>
</dbReference>
<dbReference type="PROSITE" id="PS52016">
    <property type="entry name" value="TONB_DEPENDENT_REC_3"/>
    <property type="match status" value="1"/>
</dbReference>
<dbReference type="AlphaFoldDB" id="A0A4R7CVH0"/>
<evidence type="ECO:0000256" key="6">
    <source>
        <dbReference type="ARBA" id="ARBA00023136"/>
    </source>
</evidence>
<feature type="signal peptide" evidence="10">
    <location>
        <begin position="1"/>
        <end position="20"/>
    </location>
</feature>
<keyword evidence="6 8" id="KW-0472">Membrane</keyword>
<evidence type="ECO:0000256" key="2">
    <source>
        <dbReference type="ARBA" id="ARBA00022448"/>
    </source>
</evidence>
<dbReference type="Gene3D" id="2.40.170.20">
    <property type="entry name" value="TonB-dependent receptor, beta-barrel domain"/>
    <property type="match status" value="1"/>
</dbReference>
<dbReference type="OrthoDB" id="9768177at2"/>
<organism evidence="13 14">
    <name type="scientific">Sphingobacterium paludis</name>
    <dbReference type="NCBI Taxonomy" id="1476465"/>
    <lineage>
        <taxon>Bacteria</taxon>
        <taxon>Pseudomonadati</taxon>
        <taxon>Bacteroidota</taxon>
        <taxon>Sphingobacteriia</taxon>
        <taxon>Sphingobacteriales</taxon>
        <taxon>Sphingobacteriaceae</taxon>
        <taxon>Sphingobacterium</taxon>
    </lineage>
</organism>
<dbReference type="Proteomes" id="UP000294752">
    <property type="component" value="Unassembled WGS sequence"/>
</dbReference>
<evidence type="ECO:0000256" key="7">
    <source>
        <dbReference type="ARBA" id="ARBA00023237"/>
    </source>
</evidence>
<keyword evidence="14" id="KW-1185">Reference proteome</keyword>
<protein>
    <submittedName>
        <fullName evidence="13">TonB-linked SusC/RagA family outer membrane protein</fullName>
    </submittedName>
</protein>
<reference evidence="13 14" key="1">
    <citation type="submission" date="2019-03" db="EMBL/GenBank/DDBJ databases">
        <title>Genomic Encyclopedia of Type Strains, Phase III (KMG-III): the genomes of soil and plant-associated and newly described type strains.</title>
        <authorList>
            <person name="Whitman W."/>
        </authorList>
    </citation>
    <scope>NUCLEOTIDE SEQUENCE [LARGE SCALE GENOMIC DNA]</scope>
    <source>
        <strain evidence="13 14">CGMCC 1.12801</strain>
    </source>
</reference>
<keyword evidence="2 8" id="KW-0813">Transport</keyword>
<evidence type="ECO:0000256" key="8">
    <source>
        <dbReference type="PROSITE-ProRule" id="PRU01360"/>
    </source>
</evidence>
<dbReference type="NCBIfam" id="TIGR04056">
    <property type="entry name" value="OMP_RagA_SusC"/>
    <property type="match status" value="1"/>
</dbReference>
<dbReference type="Pfam" id="PF00593">
    <property type="entry name" value="TonB_dep_Rec_b-barrel"/>
    <property type="match status" value="1"/>
</dbReference>
<evidence type="ECO:0000313" key="14">
    <source>
        <dbReference type="Proteomes" id="UP000294752"/>
    </source>
</evidence>
<comment type="similarity">
    <text evidence="8 9">Belongs to the TonB-dependent receptor family.</text>
</comment>
<dbReference type="InterPro" id="IPR000531">
    <property type="entry name" value="Beta-barrel_TonB"/>
</dbReference>
<dbReference type="InterPro" id="IPR008969">
    <property type="entry name" value="CarboxyPept-like_regulatory"/>
</dbReference>
<dbReference type="RefSeq" id="WP_133641275.1">
    <property type="nucleotide sequence ID" value="NZ_SNZV01000007.1"/>
</dbReference>
<feature type="domain" description="TonB-dependent receptor plug" evidence="12">
    <location>
        <begin position="115"/>
        <end position="221"/>
    </location>
</feature>
<dbReference type="SUPFAM" id="SSF49464">
    <property type="entry name" value="Carboxypeptidase regulatory domain-like"/>
    <property type="match status" value="1"/>
</dbReference>
<accession>A0A4R7CVH0</accession>
<feature type="domain" description="TonB-dependent receptor-like beta-barrel" evidence="11">
    <location>
        <begin position="435"/>
        <end position="849"/>
    </location>
</feature>
<keyword evidence="7 8" id="KW-0998">Cell outer membrane</keyword>
<proteinExistence type="inferred from homology"/>
<dbReference type="InterPro" id="IPR036942">
    <property type="entry name" value="Beta-barrel_TonB_sf"/>
</dbReference>
<dbReference type="Gene3D" id="2.170.130.10">
    <property type="entry name" value="TonB-dependent receptor, plug domain"/>
    <property type="match status" value="1"/>
</dbReference>
<evidence type="ECO:0000256" key="4">
    <source>
        <dbReference type="ARBA" id="ARBA00022692"/>
    </source>
</evidence>
<evidence type="ECO:0000259" key="12">
    <source>
        <dbReference type="Pfam" id="PF07715"/>
    </source>
</evidence>
<evidence type="ECO:0000313" key="13">
    <source>
        <dbReference type="EMBL" id="TDS11822.1"/>
    </source>
</evidence>
<evidence type="ECO:0000256" key="9">
    <source>
        <dbReference type="RuleBase" id="RU003357"/>
    </source>
</evidence>
<comment type="caution">
    <text evidence="13">The sequence shown here is derived from an EMBL/GenBank/DDBJ whole genome shotgun (WGS) entry which is preliminary data.</text>
</comment>
<dbReference type="InterPro" id="IPR023996">
    <property type="entry name" value="TonB-dep_OMP_SusC/RagA"/>
</dbReference>
<evidence type="ECO:0000256" key="10">
    <source>
        <dbReference type="SAM" id="SignalP"/>
    </source>
</evidence>
<keyword evidence="3 8" id="KW-1134">Transmembrane beta strand</keyword>
<sequence length="1052" mass="115602">MVKRYVWLLVIICLHVSVHAQQLVNIRGKVTGSDGLPIAGATVQENGKAASTVTNKDGTYAIEVSSTATLLFSFVGYNKAEESVNGKRIIDVALQETENTMDEVVVIGYGQVQRKDLTGAVSSVKGEEIAKIPVQSVAQAMQGRLAGVQVAMSDGTPGAEPSIKIRGGTSITQSNEPLYVVDGIPQTEGLAFLDPMDVESVDVLKDASATAIYGAQGANGVVLVTTKKAKSGRLQINYDNYIGAKKISKEIAVMNPYDYTTLLYENALRDPLLLERFTTNYGSFDSLELLYGNRAGINWQRELFGQAVVNQYHKVSVSGGSQETKFNIFYALNDDEGLLRNSGSTKNIAKLTLSHNANNKILVNGIINYSDQKITGMGTQEGGNARLSMLQTLLQYRPVIGRFGNDESLLDFETDPLDNPESPAFQSPLITVESQLRESISKALNANFTLQYNFNNKLNYKGLVGYTDRGVKSKQFNDARGIAALRSGGPFGSVSHNLYRRFNYNNTLNYKDTFADIHRLDVTVGQEYIYNYSEGLLASASVFPSVNLGWDNLGLGTVAGFPQTFAEDDKMLSFFGRANYTLRDKYLFTGSLRADGSSKFGTANKWGVFPSAAFSWRIINEAFMTNLTAISDLKLRLSYGMAGNNRIANYAALGIFTSGFYPLGNEVVAAAFQSNLPNPGLKWEAVESKNLGLDIGFLKQRFTLTAELYDNRSRDLLYNTRIPSSSGFVTQFQNIGTTSSRGLELTLNTTNIDRGNFKWNSSFNIAFNRTKVLSLSDGETSLLTNSYTTISDYILEVGRPVGLMYGYQRDGLYQVEDFNFDPTAGTYTLRDGVVSDNIAVQPGFIKFKDISGPNGQPDGLINELDRTVIGNANPAYSGGLNNTFSYKGFDLSIFINFTVGHDIYNANVLNNANLQTEYANRFARFADRWTTIDRNGNRITDPVQLATVNQGKTNPAWNGNNTGRLYDDIIEDGSFLRINNVSLGYTFPKSWVSKVKLSNARLYCTAYNLHVFTKYSGYDPEVSVIRTALTPGVDFSAYPRAMSFVAGLNLSL</sequence>
<keyword evidence="4 8" id="KW-0812">Transmembrane</keyword>
<name>A0A4R7CVH0_9SPHI</name>
<gene>
    <name evidence="13" type="ORF">B0I21_107172</name>
</gene>
<keyword evidence="10" id="KW-0732">Signal</keyword>
<dbReference type="SUPFAM" id="SSF56935">
    <property type="entry name" value="Porins"/>
    <property type="match status" value="1"/>
</dbReference>
<dbReference type="GO" id="GO:0009279">
    <property type="term" value="C:cell outer membrane"/>
    <property type="evidence" value="ECO:0007669"/>
    <property type="project" value="UniProtKB-SubCell"/>
</dbReference>
<dbReference type="InterPro" id="IPR039426">
    <property type="entry name" value="TonB-dep_rcpt-like"/>
</dbReference>